<comment type="caution">
    <text evidence="1">The sequence shown here is derived from an EMBL/GenBank/DDBJ whole genome shotgun (WGS) entry which is preliminary data.</text>
</comment>
<proteinExistence type="predicted"/>
<accession>A0A1U7IIJ1</accession>
<dbReference type="OrthoDB" id="182205at2"/>
<evidence type="ECO:0008006" key="3">
    <source>
        <dbReference type="Google" id="ProtNLM"/>
    </source>
</evidence>
<dbReference type="RefSeq" id="WP_073594491.1">
    <property type="nucleotide sequence ID" value="NZ_MRCE01000014.1"/>
</dbReference>
<evidence type="ECO:0000313" key="2">
    <source>
        <dbReference type="Proteomes" id="UP000185860"/>
    </source>
</evidence>
<dbReference type="STRING" id="454136.NIES2119_15975"/>
<reference evidence="1 2" key="1">
    <citation type="submission" date="2016-11" db="EMBL/GenBank/DDBJ databases">
        <title>Draft Genome Sequences of Nine Cyanobacterial Strains from Diverse Habitats.</title>
        <authorList>
            <person name="Zhu T."/>
            <person name="Hou S."/>
            <person name="Lu X."/>
            <person name="Hess W.R."/>
        </authorList>
    </citation>
    <scope>NUCLEOTIDE SEQUENCE [LARGE SCALE GENOMIC DNA]</scope>
    <source>
        <strain evidence="1 2">IAM M-71</strain>
    </source>
</reference>
<sequence>MGIVFPLELPPKSRILIAGAGGGFDVICGLPIAMALEAAGHHVEFANYSLTDLRNVVNGHWHNERLLEITSESYLKIGDYFPEKLLALWCKEKCKSERSIYCFAHGGVQPTLASYRYLIEQLNIDTVICVDGGIDGLFRGDECDLGTPSMDSISVVSAALCNVDRKFYCMTAFGIEGAESNVSHGLALRRIAELVREGGFFGVGSVIKETPVGQNFLSAVNYIYNYLPSHRQSVIVSSIVAAIQGDFGRTVVHPKTENSPPWLSPLTQLIWYFDAVKVAQLKLFYQDILETVEVGEVAEAIEKVRSRYGVKEFERIPI</sequence>
<protein>
    <recommendedName>
        <fullName evidence="3">DUF1152 domain-containing protein</fullName>
    </recommendedName>
</protein>
<evidence type="ECO:0000313" key="1">
    <source>
        <dbReference type="EMBL" id="OKH36914.1"/>
    </source>
</evidence>
<dbReference type="Proteomes" id="UP000185860">
    <property type="component" value="Unassembled WGS sequence"/>
</dbReference>
<dbReference type="Pfam" id="PF06626">
    <property type="entry name" value="DUF1152"/>
    <property type="match status" value="1"/>
</dbReference>
<organism evidence="1 2">
    <name type="scientific">[Phormidium ambiguum] IAM M-71</name>
    <dbReference type="NCBI Taxonomy" id="454136"/>
    <lineage>
        <taxon>Bacteria</taxon>
        <taxon>Bacillati</taxon>
        <taxon>Cyanobacteriota</taxon>
        <taxon>Cyanophyceae</taxon>
        <taxon>Oscillatoriophycideae</taxon>
        <taxon>Aerosakkonematales</taxon>
        <taxon>Aerosakkonemataceae</taxon>
        <taxon>Floridanema</taxon>
    </lineage>
</organism>
<dbReference type="EMBL" id="MRCE01000014">
    <property type="protein sequence ID" value="OKH36914.1"/>
    <property type="molecule type" value="Genomic_DNA"/>
</dbReference>
<name>A0A1U7IIJ1_9CYAN</name>
<dbReference type="InterPro" id="IPR010581">
    <property type="entry name" value="DUF1152"/>
</dbReference>
<dbReference type="AlphaFoldDB" id="A0A1U7IIJ1"/>
<gene>
    <name evidence="1" type="ORF">NIES2119_15975</name>
</gene>